<dbReference type="AlphaFoldDB" id="A0A0C2X886"/>
<dbReference type="Proteomes" id="UP000054097">
    <property type="component" value="Unassembled WGS sequence"/>
</dbReference>
<dbReference type="HOGENOM" id="CLU_144315_0_0_1"/>
<dbReference type="OrthoDB" id="3212455at2759"/>
<organism evidence="1 2">
    <name type="scientific">Serendipita vermifera MAFF 305830</name>
    <dbReference type="NCBI Taxonomy" id="933852"/>
    <lineage>
        <taxon>Eukaryota</taxon>
        <taxon>Fungi</taxon>
        <taxon>Dikarya</taxon>
        <taxon>Basidiomycota</taxon>
        <taxon>Agaricomycotina</taxon>
        <taxon>Agaricomycetes</taxon>
        <taxon>Sebacinales</taxon>
        <taxon>Serendipitaceae</taxon>
        <taxon>Serendipita</taxon>
    </lineage>
</organism>
<evidence type="ECO:0000313" key="2">
    <source>
        <dbReference type="Proteomes" id="UP000054097"/>
    </source>
</evidence>
<keyword evidence="2" id="KW-1185">Reference proteome</keyword>
<dbReference type="EMBL" id="KN824277">
    <property type="protein sequence ID" value="KIM34278.1"/>
    <property type="molecule type" value="Genomic_DNA"/>
</dbReference>
<evidence type="ECO:0000313" key="1">
    <source>
        <dbReference type="EMBL" id="KIM34278.1"/>
    </source>
</evidence>
<name>A0A0C2X886_SERVB</name>
<gene>
    <name evidence="1" type="ORF">M408DRAFT_93243</name>
</gene>
<sequence length="108" mass="11690">MSVAIARMDGQICLVQVVQNKSASHVAVVKYTFFGDRNFLANFTSSPPSCINHSDILQVLPSHIQPAGDTLTLPNDIFSQFLAVSAANQQETEARWAKAMKGGAISLR</sequence>
<reference evidence="2" key="2">
    <citation type="submission" date="2015-01" db="EMBL/GenBank/DDBJ databases">
        <title>Evolutionary Origins and Diversification of the Mycorrhizal Mutualists.</title>
        <authorList>
            <consortium name="DOE Joint Genome Institute"/>
            <consortium name="Mycorrhizal Genomics Consortium"/>
            <person name="Kohler A."/>
            <person name="Kuo A."/>
            <person name="Nagy L.G."/>
            <person name="Floudas D."/>
            <person name="Copeland A."/>
            <person name="Barry K.W."/>
            <person name="Cichocki N."/>
            <person name="Veneault-Fourrey C."/>
            <person name="LaButti K."/>
            <person name="Lindquist E.A."/>
            <person name="Lipzen A."/>
            <person name="Lundell T."/>
            <person name="Morin E."/>
            <person name="Murat C."/>
            <person name="Riley R."/>
            <person name="Ohm R."/>
            <person name="Sun H."/>
            <person name="Tunlid A."/>
            <person name="Henrissat B."/>
            <person name="Grigoriev I.V."/>
            <person name="Hibbett D.S."/>
            <person name="Martin F."/>
        </authorList>
    </citation>
    <scope>NUCLEOTIDE SEQUENCE [LARGE SCALE GENOMIC DNA]</scope>
    <source>
        <strain evidence="2">MAFF 305830</strain>
    </source>
</reference>
<accession>A0A0C2X886</accession>
<proteinExistence type="predicted"/>
<protein>
    <submittedName>
        <fullName evidence="1">Uncharacterized protein</fullName>
    </submittedName>
</protein>
<reference evidence="1 2" key="1">
    <citation type="submission" date="2014-04" db="EMBL/GenBank/DDBJ databases">
        <authorList>
            <consortium name="DOE Joint Genome Institute"/>
            <person name="Kuo A."/>
            <person name="Zuccaro A."/>
            <person name="Kohler A."/>
            <person name="Nagy L.G."/>
            <person name="Floudas D."/>
            <person name="Copeland A."/>
            <person name="Barry K.W."/>
            <person name="Cichocki N."/>
            <person name="Veneault-Fourrey C."/>
            <person name="LaButti K."/>
            <person name="Lindquist E.A."/>
            <person name="Lipzen A."/>
            <person name="Lundell T."/>
            <person name="Morin E."/>
            <person name="Murat C."/>
            <person name="Sun H."/>
            <person name="Tunlid A."/>
            <person name="Henrissat B."/>
            <person name="Grigoriev I.V."/>
            <person name="Hibbett D.S."/>
            <person name="Martin F."/>
            <person name="Nordberg H.P."/>
            <person name="Cantor M.N."/>
            <person name="Hua S.X."/>
        </authorList>
    </citation>
    <scope>NUCLEOTIDE SEQUENCE [LARGE SCALE GENOMIC DNA]</scope>
    <source>
        <strain evidence="1 2">MAFF 305830</strain>
    </source>
</reference>